<dbReference type="InterPro" id="IPR013106">
    <property type="entry name" value="Ig_V-set"/>
</dbReference>
<dbReference type="SMART" id="SM00408">
    <property type="entry name" value="IGc2"/>
    <property type="match status" value="2"/>
</dbReference>
<feature type="domain" description="Ig-like" evidence="1">
    <location>
        <begin position="107"/>
        <end position="195"/>
    </location>
</feature>
<reference evidence="2" key="1">
    <citation type="submission" date="2022-02" db="EMBL/GenBank/DDBJ databases">
        <authorList>
            <person name="King R."/>
        </authorList>
    </citation>
    <scope>NUCLEOTIDE SEQUENCE</scope>
</reference>
<name>A0A9P0JBY8_APHGO</name>
<dbReference type="Gene3D" id="2.60.40.10">
    <property type="entry name" value="Immunoglobulins"/>
    <property type="match status" value="2"/>
</dbReference>
<dbReference type="InterPro" id="IPR037448">
    <property type="entry name" value="Zig-8"/>
</dbReference>
<keyword evidence="3" id="KW-1185">Reference proteome</keyword>
<reference evidence="2" key="2">
    <citation type="submission" date="2022-10" db="EMBL/GenBank/DDBJ databases">
        <authorList>
            <consortium name="ENA_rothamsted_submissions"/>
            <consortium name="culmorum"/>
            <person name="King R."/>
        </authorList>
    </citation>
    <scope>NUCLEOTIDE SEQUENCE</scope>
</reference>
<dbReference type="SUPFAM" id="SSF48726">
    <property type="entry name" value="Immunoglobulin"/>
    <property type="match status" value="2"/>
</dbReference>
<evidence type="ECO:0000259" key="1">
    <source>
        <dbReference type="PROSITE" id="PS50835"/>
    </source>
</evidence>
<dbReference type="PANTHER" id="PTHR23279">
    <property type="entry name" value="DEFECTIVE PROBOSCIS EXTENSION RESPONSE DPR -RELATED"/>
    <property type="match status" value="1"/>
</dbReference>
<protein>
    <recommendedName>
        <fullName evidence="1">Ig-like domain-containing protein</fullName>
    </recommendedName>
</protein>
<evidence type="ECO:0000313" key="3">
    <source>
        <dbReference type="Proteomes" id="UP001154329"/>
    </source>
</evidence>
<dbReference type="InterPro" id="IPR003598">
    <property type="entry name" value="Ig_sub2"/>
</dbReference>
<dbReference type="AlphaFoldDB" id="A0A9P0JBY8"/>
<organism evidence="2 3">
    <name type="scientific">Aphis gossypii</name>
    <name type="common">Cotton aphid</name>
    <dbReference type="NCBI Taxonomy" id="80765"/>
    <lineage>
        <taxon>Eukaryota</taxon>
        <taxon>Metazoa</taxon>
        <taxon>Ecdysozoa</taxon>
        <taxon>Arthropoda</taxon>
        <taxon>Hexapoda</taxon>
        <taxon>Insecta</taxon>
        <taxon>Pterygota</taxon>
        <taxon>Neoptera</taxon>
        <taxon>Paraneoptera</taxon>
        <taxon>Hemiptera</taxon>
        <taxon>Sternorrhyncha</taxon>
        <taxon>Aphidomorpha</taxon>
        <taxon>Aphidoidea</taxon>
        <taxon>Aphididae</taxon>
        <taxon>Aphidini</taxon>
        <taxon>Aphis</taxon>
        <taxon>Aphis</taxon>
    </lineage>
</organism>
<evidence type="ECO:0000313" key="2">
    <source>
        <dbReference type="EMBL" id="CAH1736289.1"/>
    </source>
</evidence>
<dbReference type="GO" id="GO:0032589">
    <property type="term" value="C:neuron projection membrane"/>
    <property type="evidence" value="ECO:0007669"/>
    <property type="project" value="TreeGrafter"/>
</dbReference>
<dbReference type="Pfam" id="PF13927">
    <property type="entry name" value="Ig_3"/>
    <property type="match status" value="1"/>
</dbReference>
<accession>A0A9P0JBY8</accession>
<dbReference type="InterPro" id="IPR013783">
    <property type="entry name" value="Ig-like_fold"/>
</dbReference>
<dbReference type="InterPro" id="IPR003599">
    <property type="entry name" value="Ig_sub"/>
</dbReference>
<dbReference type="OrthoDB" id="190835at2759"/>
<proteinExistence type="predicted"/>
<feature type="domain" description="Ig-like" evidence="1">
    <location>
        <begin position="199"/>
        <end position="300"/>
    </location>
</feature>
<dbReference type="PANTHER" id="PTHR23279:SF2">
    <property type="entry name" value="DEFECTIVE PROBOSCIS EXTENSION RESPONSE 19, ISOFORM A"/>
    <property type="match status" value="1"/>
</dbReference>
<gene>
    <name evidence="2" type="ORF">APHIGO_LOCUS10058</name>
</gene>
<dbReference type="SMART" id="SM00409">
    <property type="entry name" value="IG"/>
    <property type="match status" value="2"/>
</dbReference>
<dbReference type="EMBL" id="OU899037">
    <property type="protein sequence ID" value="CAH1736289.1"/>
    <property type="molecule type" value="Genomic_DNA"/>
</dbReference>
<dbReference type="Proteomes" id="UP001154329">
    <property type="component" value="Chromosome 4"/>
</dbReference>
<dbReference type="GO" id="GO:0050808">
    <property type="term" value="P:synapse organization"/>
    <property type="evidence" value="ECO:0007669"/>
    <property type="project" value="TreeGrafter"/>
</dbReference>
<sequence>MAYSREPLRLTMGNRDAKTRLVYALLFVFVYCGEQITADYGVGGGGVLADNDDVRGGGSRVSVVDSAAAADSSRKQRVHHHKRHLSKSSSAVDYAPGNALINELGNPDNMFVTENGTVVTSQIGGTAILPCATVKPGTATVSWVRRIDYTILTIGMRSYSSDKRFYVDHTRHLKTWNLEITPVEASDAGLYECRIATHPTTSNFVHLKVTEARAEILGSPDLYIMSGSSLRLVCRLQGSTQAPLFVFWYHSDRMINFDTDRGLVVHINSTESDLIMPYTNTSDSGNYTCQPQNISPATIHVHVLQSEVPAAMQHGVRSSTSGSFAISNCAMFTIIYMLLQMLS</sequence>
<dbReference type="PROSITE" id="PS50835">
    <property type="entry name" value="IG_LIKE"/>
    <property type="match status" value="2"/>
</dbReference>
<dbReference type="InterPro" id="IPR007110">
    <property type="entry name" value="Ig-like_dom"/>
</dbReference>
<dbReference type="InterPro" id="IPR036179">
    <property type="entry name" value="Ig-like_dom_sf"/>
</dbReference>
<dbReference type="Pfam" id="PF07686">
    <property type="entry name" value="V-set"/>
    <property type="match status" value="1"/>
</dbReference>